<accession>A0A6L9EEK9</accession>
<comment type="caution">
    <text evidence="1">The sequence shown here is derived from an EMBL/GenBank/DDBJ whole genome shotgun (WGS) entry which is preliminary data.</text>
</comment>
<dbReference type="Gene3D" id="3.40.50.2000">
    <property type="entry name" value="Glycogen Phosphorylase B"/>
    <property type="match status" value="1"/>
</dbReference>
<evidence type="ECO:0000313" key="1">
    <source>
        <dbReference type="EMBL" id="NAS13204.1"/>
    </source>
</evidence>
<dbReference type="EMBL" id="WXYO01000006">
    <property type="protein sequence ID" value="NAS13204.1"/>
    <property type="molecule type" value="Genomic_DNA"/>
</dbReference>
<name>A0A6L9EEK9_9FLAO</name>
<dbReference type="GO" id="GO:0016740">
    <property type="term" value="F:transferase activity"/>
    <property type="evidence" value="ECO:0007669"/>
    <property type="project" value="UniProtKB-KW"/>
</dbReference>
<keyword evidence="1" id="KW-0808">Transferase</keyword>
<reference evidence="1 2" key="1">
    <citation type="submission" date="2020-01" db="EMBL/GenBank/DDBJ databases">
        <title>Bacteria diversity of Porities sp.</title>
        <authorList>
            <person name="Wang G."/>
        </authorList>
    </citation>
    <scope>NUCLEOTIDE SEQUENCE [LARGE SCALE GENOMIC DNA]</scope>
    <source>
        <strain evidence="1 2">R33</strain>
    </source>
</reference>
<sequence>MMQLIRAFLGAGYRLTFASAAQKTAYSADLEAIGVSEKQIRMNHSSFDEFLVADRPDIVVFDRFMVEEQYGWRVASRLPEALRILDTEDLHSLRRSREEAVGKGVAFSVNSWKQSDLTKREMASIWRSDLSLIISEFEFRVLKSEFQIKDSLLHYLPFMEDPDPDLEKLADIPFDQRNNFIWIGNGKHSPNADALIWLKQAIWPEIRHRLPSAEIHIYGAYFSDTLKALHEPKVGFMIKGWAEDAAEVLSRARVSLIPLRFGAGLKGKLVEAIKTGTPFVTTTIGAEGLSTDQLPGNCITDHVADFAQNAVKLYNDQTAWKEAQRGGKLVMESLQEENHFEKLLQRIDTLGQQLQEERTYNFIGAMLWHHSMNSTRYFTKWIEAKNSKS</sequence>
<keyword evidence="2" id="KW-1185">Reference proteome</keyword>
<dbReference type="SUPFAM" id="SSF53756">
    <property type="entry name" value="UDP-Glycosyltransferase/glycogen phosphorylase"/>
    <property type="match status" value="1"/>
</dbReference>
<organism evidence="1 2">
    <name type="scientific">Poritiphilus flavus</name>
    <dbReference type="NCBI Taxonomy" id="2697053"/>
    <lineage>
        <taxon>Bacteria</taxon>
        <taxon>Pseudomonadati</taxon>
        <taxon>Bacteroidota</taxon>
        <taxon>Flavobacteriia</taxon>
        <taxon>Flavobacteriales</taxon>
        <taxon>Flavobacteriaceae</taxon>
        <taxon>Poritiphilus</taxon>
    </lineage>
</organism>
<gene>
    <name evidence="1" type="ORF">GTQ38_14400</name>
</gene>
<proteinExistence type="predicted"/>
<dbReference type="Proteomes" id="UP000475249">
    <property type="component" value="Unassembled WGS sequence"/>
</dbReference>
<dbReference type="AlphaFoldDB" id="A0A6L9EEK9"/>
<protein>
    <submittedName>
        <fullName evidence="1">Glycosyltransferase</fullName>
    </submittedName>
</protein>
<evidence type="ECO:0000313" key="2">
    <source>
        <dbReference type="Proteomes" id="UP000475249"/>
    </source>
</evidence>
<dbReference type="Pfam" id="PF13692">
    <property type="entry name" value="Glyco_trans_1_4"/>
    <property type="match status" value="1"/>
</dbReference>
<dbReference type="RefSeq" id="WP_161436244.1">
    <property type="nucleotide sequence ID" value="NZ_WXYO01000006.1"/>
</dbReference>